<evidence type="ECO:0000313" key="3">
    <source>
        <dbReference type="RefSeq" id="XP_010433084.2"/>
    </source>
</evidence>
<dbReference type="InterPro" id="IPR006462">
    <property type="entry name" value="MS5"/>
</dbReference>
<sequence>MATNEPPPPQKRMVAEITPPDVGKSVEETSRTYYVLEEGRYVPVKKGSDVAPAPAPEPDSDEDVDPVLEAEYNRQLQESDGFDLNVCIPNGSLFPYKFHDHHEDELRIWLKYNVMFTGLTTYFITADVIDPSSNSSFVFQTCVTQTSWRNNEDFKIETELCRLKPDTHGSKAEVEGCPWDSEAIHDFYKGGLNWLPDDALVQSSDNQHHFYELQDTDIREYDWLNMYADYAFYTLWENGLTKLKFATPLEIKKVVVQTHEAMEPKEMLKAGNAVFYINFRDCGLTEEHRAVVRRTTDGHPAHLCLEVKFPVGDFI</sequence>
<evidence type="ECO:0000313" key="2">
    <source>
        <dbReference type="Proteomes" id="UP000694864"/>
    </source>
</evidence>
<dbReference type="Proteomes" id="UP000694864">
    <property type="component" value="Chromosome 10"/>
</dbReference>
<gene>
    <name evidence="3" type="primary">LOC104717239</name>
</gene>
<dbReference type="PANTHER" id="PTHR31260:SF28">
    <property type="entry name" value="CYSTATIN DOMAIN PROTEIN"/>
    <property type="match status" value="1"/>
</dbReference>
<dbReference type="PANTHER" id="PTHR31260">
    <property type="entry name" value="CYSTATIN/MONELLIN SUPERFAMILY PROTEIN"/>
    <property type="match status" value="1"/>
</dbReference>
<keyword evidence="2" id="KW-1185">Reference proteome</keyword>
<proteinExistence type="predicted"/>
<dbReference type="RefSeq" id="XP_010433084.2">
    <property type="nucleotide sequence ID" value="XM_010434782.2"/>
</dbReference>
<feature type="region of interest" description="Disordered" evidence="1">
    <location>
        <begin position="1"/>
        <end position="24"/>
    </location>
</feature>
<evidence type="ECO:0000256" key="1">
    <source>
        <dbReference type="SAM" id="MobiDB-lite"/>
    </source>
</evidence>
<feature type="compositionally biased region" description="Pro residues" evidence="1">
    <location>
        <begin position="1"/>
        <end position="10"/>
    </location>
</feature>
<reference evidence="2" key="1">
    <citation type="journal article" date="2014" name="Nat. Commun.">
        <title>The emerging biofuel crop Camelina sativa retains a highly undifferentiated hexaploid genome structure.</title>
        <authorList>
            <person name="Kagale S."/>
            <person name="Koh C."/>
            <person name="Nixon J."/>
            <person name="Bollina V."/>
            <person name="Clarke W.E."/>
            <person name="Tuteja R."/>
            <person name="Spillane C."/>
            <person name="Robinson S.J."/>
            <person name="Links M.G."/>
            <person name="Clarke C."/>
            <person name="Higgins E.E."/>
            <person name="Huebert T."/>
            <person name="Sharpe A.G."/>
            <person name="Parkin I.A."/>
        </authorList>
    </citation>
    <scope>NUCLEOTIDE SEQUENCE [LARGE SCALE GENOMIC DNA]</scope>
    <source>
        <strain evidence="2">cv. DH55</strain>
    </source>
</reference>
<organism evidence="2 3">
    <name type="scientific">Camelina sativa</name>
    <name type="common">False flax</name>
    <name type="synonym">Myagrum sativum</name>
    <dbReference type="NCBI Taxonomy" id="90675"/>
    <lineage>
        <taxon>Eukaryota</taxon>
        <taxon>Viridiplantae</taxon>
        <taxon>Streptophyta</taxon>
        <taxon>Embryophyta</taxon>
        <taxon>Tracheophyta</taxon>
        <taxon>Spermatophyta</taxon>
        <taxon>Magnoliopsida</taxon>
        <taxon>eudicotyledons</taxon>
        <taxon>Gunneridae</taxon>
        <taxon>Pentapetalae</taxon>
        <taxon>rosids</taxon>
        <taxon>malvids</taxon>
        <taxon>Brassicales</taxon>
        <taxon>Brassicaceae</taxon>
        <taxon>Camelineae</taxon>
        <taxon>Camelina</taxon>
    </lineage>
</organism>
<reference evidence="3" key="2">
    <citation type="submission" date="2025-08" db="UniProtKB">
        <authorList>
            <consortium name="RefSeq"/>
        </authorList>
    </citation>
    <scope>IDENTIFICATION</scope>
    <source>
        <tissue evidence="3">Leaf</tissue>
    </source>
</reference>
<protein>
    <submittedName>
        <fullName evidence="3">UPF0725 protein At4g29550-like</fullName>
    </submittedName>
</protein>
<dbReference type="NCBIfam" id="TIGR01572">
    <property type="entry name" value="A_thl_para_3677"/>
    <property type="match status" value="1"/>
</dbReference>
<accession>A0ABM0TY15</accession>
<name>A0ABM0TY15_CAMSA</name>
<feature type="region of interest" description="Disordered" evidence="1">
    <location>
        <begin position="45"/>
        <end position="64"/>
    </location>
</feature>
<dbReference type="GeneID" id="104717239"/>
<dbReference type="Pfam" id="PF04776">
    <property type="entry name" value="protein_MS5"/>
    <property type="match status" value="1"/>
</dbReference>